<feature type="chain" id="PRO_5020429396" evidence="1">
    <location>
        <begin position="19"/>
        <end position="405"/>
    </location>
</feature>
<accession>A0A4Q1CBH3</accession>
<feature type="signal peptide" evidence="1">
    <location>
        <begin position="1"/>
        <end position="18"/>
    </location>
</feature>
<protein>
    <submittedName>
        <fullName evidence="2">Uncharacterized protein</fullName>
    </submittedName>
</protein>
<keyword evidence="3" id="KW-1185">Reference proteome</keyword>
<reference evidence="2 3" key="1">
    <citation type="submission" date="2019-01" db="EMBL/GenBank/DDBJ databases">
        <title>Lacunisphaera sp. strain TWA-58.</title>
        <authorList>
            <person name="Chen W.-M."/>
        </authorList>
    </citation>
    <scope>NUCLEOTIDE SEQUENCE [LARGE SCALE GENOMIC DNA]</scope>
    <source>
        <strain evidence="2 3">TWA-58</strain>
    </source>
</reference>
<organism evidence="2 3">
    <name type="scientific">Oleiharenicola lentus</name>
    <dbReference type="NCBI Taxonomy" id="2508720"/>
    <lineage>
        <taxon>Bacteria</taxon>
        <taxon>Pseudomonadati</taxon>
        <taxon>Verrucomicrobiota</taxon>
        <taxon>Opitutia</taxon>
        <taxon>Opitutales</taxon>
        <taxon>Opitutaceae</taxon>
        <taxon>Oleiharenicola</taxon>
    </lineage>
</organism>
<comment type="caution">
    <text evidence="2">The sequence shown here is derived from an EMBL/GenBank/DDBJ whole genome shotgun (WGS) entry which is preliminary data.</text>
</comment>
<dbReference type="RefSeq" id="WP_129047688.1">
    <property type="nucleotide sequence ID" value="NZ_SDHX01000001.1"/>
</dbReference>
<name>A0A4Q1CBH3_9BACT</name>
<dbReference type="EMBL" id="SDHX01000001">
    <property type="protein sequence ID" value="RXK56320.1"/>
    <property type="molecule type" value="Genomic_DNA"/>
</dbReference>
<dbReference type="OrthoDB" id="1113833at2"/>
<sequence>MKSILSLFCLCALPSLVAADTTVERLSRRHLKDLIAARDYPAVFQAWNPIDMPGVWPLWTNDNRLRAAAKHDVLWEEPVSQLGFNTALVLGAEWAGEYAGLATEFTPLSQKRALANRAMMLAKNPAMIFLLEVRWRDAPGSFLPEDSPFWRRNADGSRVPGWDNGPEPYYLLNPENEAFRANIGRQARLAIESGIYDGIMLDWSGHLEVVKAVRAAIGEEALIIVNIHDNVEHAKLYASLINGSFMECNPDGPGLATRSNGTTWDKLRDGYVFMEKHLREPRLNCLEVWGHRDDHRRLRAATTLALTHGNGAVLYADPNPLPAPDHMHDWYPLWDISLGRPVGEGQTRPDGIVERAFERGLVLYNHLGNGTRKVQFQREMKRAYDGKVSREFWVSDADGDIFVSP</sequence>
<evidence type="ECO:0000313" key="3">
    <source>
        <dbReference type="Proteomes" id="UP000290218"/>
    </source>
</evidence>
<proteinExistence type="predicted"/>
<dbReference type="AlphaFoldDB" id="A0A4Q1CBH3"/>
<gene>
    <name evidence="2" type="ORF">ESB00_10745</name>
</gene>
<dbReference type="Proteomes" id="UP000290218">
    <property type="component" value="Unassembled WGS sequence"/>
</dbReference>
<evidence type="ECO:0000313" key="2">
    <source>
        <dbReference type="EMBL" id="RXK56320.1"/>
    </source>
</evidence>
<keyword evidence="1" id="KW-0732">Signal</keyword>
<evidence type="ECO:0000256" key="1">
    <source>
        <dbReference type="SAM" id="SignalP"/>
    </source>
</evidence>